<keyword evidence="2" id="KW-1185">Reference proteome</keyword>
<sequence length="103" mass="11283">MCSGSSGLDGIIGFYGSRIRNYADIEPCCPALLYFASEEQFDVSGLARQLGETGRTRVEVVPAGHGFMNPFHSSYQREQAEACMAGCSEFLRQESHKLQIAAK</sequence>
<dbReference type="Proteomes" id="UP001154322">
    <property type="component" value="Unassembled WGS sequence"/>
</dbReference>
<dbReference type="EMBL" id="CALYLO010000005">
    <property type="protein sequence ID" value="CAH8246623.1"/>
    <property type="molecule type" value="Genomic_DNA"/>
</dbReference>
<dbReference type="Gene3D" id="3.40.50.1820">
    <property type="entry name" value="alpha/beta hydrolase"/>
    <property type="match status" value="1"/>
</dbReference>
<reference evidence="1" key="1">
    <citation type="submission" date="2022-06" db="EMBL/GenBank/DDBJ databases">
        <authorList>
            <person name="Dietemann V."/>
            <person name="Ory F."/>
            <person name="Dainat B."/>
            <person name="Oberhansli S."/>
        </authorList>
    </citation>
    <scope>NUCLEOTIDE SEQUENCE</scope>
    <source>
        <strain evidence="1">Ena-SAMPLE-TAB-26-04-2022-14:26:32:270-5432</strain>
    </source>
</reference>
<gene>
    <name evidence="1" type="ORF">WJ0W_003857</name>
</gene>
<comment type="caution">
    <text evidence="1">The sequence shown here is derived from an EMBL/GenBank/DDBJ whole genome shotgun (WGS) entry which is preliminary data.</text>
</comment>
<protein>
    <submittedName>
        <fullName evidence="1">Dienelactone hydrolase family protein</fullName>
    </submittedName>
</protein>
<proteinExistence type="predicted"/>
<organism evidence="1 2">
    <name type="scientific">Paenibacillus melissococcoides</name>
    <dbReference type="NCBI Taxonomy" id="2912268"/>
    <lineage>
        <taxon>Bacteria</taxon>
        <taxon>Bacillati</taxon>
        <taxon>Bacillota</taxon>
        <taxon>Bacilli</taxon>
        <taxon>Bacillales</taxon>
        <taxon>Paenibacillaceae</taxon>
        <taxon>Paenibacillus</taxon>
    </lineage>
</organism>
<name>A0ABN8UAP9_9BACL</name>
<evidence type="ECO:0000313" key="1">
    <source>
        <dbReference type="EMBL" id="CAH8246623.1"/>
    </source>
</evidence>
<keyword evidence="1" id="KW-0378">Hydrolase</keyword>
<dbReference type="InterPro" id="IPR029058">
    <property type="entry name" value="AB_hydrolase_fold"/>
</dbReference>
<accession>A0ABN8UAP9</accession>
<dbReference type="GO" id="GO:0016787">
    <property type="term" value="F:hydrolase activity"/>
    <property type="evidence" value="ECO:0007669"/>
    <property type="project" value="UniProtKB-KW"/>
</dbReference>
<evidence type="ECO:0000313" key="2">
    <source>
        <dbReference type="Proteomes" id="UP001154322"/>
    </source>
</evidence>